<sequence>MLSSPATTASTASTAPPRPAALTALLCTTAAAALSAVAAAVLVFTGGSALAAENVRSVFDELAPELGLAGMEAADVEALSGSLWQEVVDARASSLSARAGIAVCLALWLVVSAVFARAAATWARVLITIGGVLLVLLHLLVVADYPPGAVGPLGWVAVATGLATVVLCWSPAGNRYARAVKSARLP</sequence>
<dbReference type="AlphaFoldDB" id="A0A344LD63"/>
<evidence type="ECO:0000313" key="2">
    <source>
        <dbReference type="EMBL" id="AXB45987.1"/>
    </source>
</evidence>
<accession>A0A344LD63</accession>
<keyword evidence="1" id="KW-1133">Transmembrane helix</keyword>
<feature type="transmembrane region" description="Helical" evidence="1">
    <location>
        <begin position="95"/>
        <end position="115"/>
    </location>
</feature>
<proteinExistence type="predicted"/>
<evidence type="ECO:0000256" key="1">
    <source>
        <dbReference type="SAM" id="Phobius"/>
    </source>
</evidence>
<protein>
    <submittedName>
        <fullName evidence="2">Uncharacterized protein</fullName>
    </submittedName>
</protein>
<dbReference type="RefSeq" id="WP_236808351.1">
    <property type="nucleotide sequence ID" value="NZ_CP015163.1"/>
</dbReference>
<keyword evidence="1" id="KW-0812">Transmembrane</keyword>
<keyword evidence="3" id="KW-1185">Reference proteome</keyword>
<feature type="transmembrane region" description="Helical" evidence="1">
    <location>
        <begin position="122"/>
        <end position="141"/>
    </location>
</feature>
<reference evidence="2 3" key="1">
    <citation type="submission" date="2016-04" db="EMBL/GenBank/DDBJ databases">
        <title>Complete genome sequence and analysis of deep-sea sediment isolate, Amycolatopsis sp. WP1.</title>
        <authorList>
            <person name="Wang H."/>
            <person name="Chen S."/>
            <person name="Wu Q."/>
        </authorList>
    </citation>
    <scope>NUCLEOTIDE SEQUENCE [LARGE SCALE GENOMIC DNA]</scope>
    <source>
        <strain evidence="2 3">WP1</strain>
    </source>
</reference>
<dbReference type="Proteomes" id="UP000250434">
    <property type="component" value="Chromosome"/>
</dbReference>
<gene>
    <name evidence="2" type="ORF">A4R43_28805</name>
</gene>
<feature type="transmembrane region" description="Helical" evidence="1">
    <location>
        <begin position="153"/>
        <end position="172"/>
    </location>
</feature>
<dbReference type="KEGG" id="aab:A4R43_28805"/>
<keyword evidence="1" id="KW-0472">Membrane</keyword>
<name>A0A344LD63_9PSEU</name>
<evidence type="ECO:0000313" key="3">
    <source>
        <dbReference type="Proteomes" id="UP000250434"/>
    </source>
</evidence>
<dbReference type="EMBL" id="CP015163">
    <property type="protein sequence ID" value="AXB45987.1"/>
    <property type="molecule type" value="Genomic_DNA"/>
</dbReference>
<organism evidence="2 3">
    <name type="scientific">Amycolatopsis albispora</name>
    <dbReference type="NCBI Taxonomy" id="1804986"/>
    <lineage>
        <taxon>Bacteria</taxon>
        <taxon>Bacillati</taxon>
        <taxon>Actinomycetota</taxon>
        <taxon>Actinomycetes</taxon>
        <taxon>Pseudonocardiales</taxon>
        <taxon>Pseudonocardiaceae</taxon>
        <taxon>Amycolatopsis</taxon>
    </lineage>
</organism>